<protein>
    <submittedName>
        <fullName evidence="1">DUF2017 domain-containing protein</fullName>
    </submittedName>
</protein>
<gene>
    <name evidence="1" type="ORF">QRT04_13355</name>
</gene>
<dbReference type="EMBL" id="JAUCGQ010000002">
    <property type="protein sequence ID" value="MDM7855922.1"/>
    <property type="molecule type" value="Genomic_DNA"/>
</dbReference>
<proteinExistence type="predicted"/>
<evidence type="ECO:0000313" key="2">
    <source>
        <dbReference type="Proteomes" id="UP001529338"/>
    </source>
</evidence>
<dbReference type="Proteomes" id="UP001529338">
    <property type="component" value="Unassembled WGS sequence"/>
</dbReference>
<comment type="caution">
    <text evidence="1">The sequence shown here is derived from an EMBL/GenBank/DDBJ whole genome shotgun (WGS) entry which is preliminary data.</text>
</comment>
<dbReference type="RefSeq" id="WP_289455974.1">
    <property type="nucleotide sequence ID" value="NZ_JAUCGQ010000002.1"/>
</dbReference>
<dbReference type="Pfam" id="PF09438">
    <property type="entry name" value="DUF2017"/>
    <property type="match status" value="1"/>
</dbReference>
<dbReference type="InterPro" id="IPR018561">
    <property type="entry name" value="AosR"/>
</dbReference>
<reference evidence="1 2" key="1">
    <citation type="submission" date="2023-06" db="EMBL/GenBank/DDBJ databases">
        <title>Cellulomonas sp. MW4 Whole genome sequence.</title>
        <authorList>
            <person name="Park S."/>
        </authorList>
    </citation>
    <scope>NUCLEOTIDE SEQUENCE [LARGE SCALE GENOMIC DNA]</scope>
    <source>
        <strain evidence="1 2">MW4</strain>
    </source>
</reference>
<sequence length="204" mass="22564">MRAFKERRGAFVARVGRDEREVLASLVADVAELLGGVRLEGLGRAELDALVASGDDAPRLRTAPVPAPDDPAVRRLLPDASRENPEVSAEFRRLTEDDLRARKVARLARLWSDLSDPAGDDALRVPLDRAPEVAATFTDVRLVVAERLGVTTDDDAERLYEEAARPGTDATRHYLVSVYAALTWLQESLVTLMLERHRRGDDDD</sequence>
<keyword evidence="2" id="KW-1185">Reference proteome</keyword>
<organism evidence="1 2">
    <name type="scientific">Cellulomonas alba</name>
    <dbReference type="NCBI Taxonomy" id="3053467"/>
    <lineage>
        <taxon>Bacteria</taxon>
        <taxon>Bacillati</taxon>
        <taxon>Actinomycetota</taxon>
        <taxon>Actinomycetes</taxon>
        <taxon>Micrococcales</taxon>
        <taxon>Cellulomonadaceae</taxon>
        <taxon>Cellulomonas</taxon>
    </lineage>
</organism>
<evidence type="ECO:0000313" key="1">
    <source>
        <dbReference type="EMBL" id="MDM7855922.1"/>
    </source>
</evidence>
<name>A0ABT7SIB1_9CELL</name>
<accession>A0ABT7SIB1</accession>